<dbReference type="Pfam" id="PF18821">
    <property type="entry name" value="LPD7"/>
    <property type="match status" value="1"/>
</dbReference>
<evidence type="ECO:0000256" key="1">
    <source>
        <dbReference type="SAM" id="MobiDB-lite"/>
    </source>
</evidence>
<feature type="compositionally biased region" description="Basic and acidic residues" evidence="1">
    <location>
        <begin position="731"/>
        <end position="743"/>
    </location>
</feature>
<feature type="compositionally biased region" description="Basic and acidic residues" evidence="1">
    <location>
        <begin position="701"/>
        <end position="721"/>
    </location>
</feature>
<dbReference type="Proteomes" id="UP000007073">
    <property type="component" value="Plasmid unnamed"/>
</dbReference>
<dbReference type="AlphaFoldDB" id="Q39PP5"/>
<proteinExistence type="predicted"/>
<dbReference type="Pfam" id="PF03432">
    <property type="entry name" value="Relaxase"/>
    <property type="match status" value="1"/>
</dbReference>
<accession>Q39PP5</accession>
<reference evidence="5 6" key="1">
    <citation type="submission" date="2005-10" db="EMBL/GenBank/DDBJ databases">
        <title>Complete sequence of plasmid of Geobacter metallireducens GS-15.</title>
        <authorList>
            <consortium name="US DOE Joint Genome Institute"/>
            <person name="Copeland A."/>
            <person name="Lucas S."/>
            <person name="Lapidus A."/>
            <person name="Barry K."/>
            <person name="Detter J.C."/>
            <person name="Glavina T."/>
            <person name="Hammon N."/>
            <person name="Israni S."/>
            <person name="Pitluck S."/>
            <person name="Di Bartolo G."/>
            <person name="Chain P."/>
            <person name="Schmutz J."/>
            <person name="Larimer F."/>
            <person name="Land M."/>
            <person name="Kyrpides N."/>
            <person name="Ivanova N."/>
            <person name="Richardson P."/>
        </authorList>
    </citation>
    <scope>NUCLEOTIDE SEQUENCE [LARGE SCALE GENOMIC DNA]</scope>
    <source>
        <strain evidence="6">ATCC 53774 / DSM 7210 / GS-15</strain>
        <plasmid evidence="6">pGS-15</plasmid>
    </source>
</reference>
<evidence type="ECO:0000259" key="4">
    <source>
        <dbReference type="Pfam" id="PF22863"/>
    </source>
</evidence>
<dbReference type="HOGENOM" id="CLU_373754_0_0_7"/>
<evidence type="ECO:0000259" key="3">
    <source>
        <dbReference type="Pfam" id="PF18821"/>
    </source>
</evidence>
<dbReference type="KEGG" id="gme:Gmet_A3574"/>
<evidence type="ECO:0000313" key="5">
    <source>
        <dbReference type="EMBL" id="ABB33779.1"/>
    </source>
</evidence>
<dbReference type="InterPro" id="IPR040677">
    <property type="entry name" value="LPD7"/>
</dbReference>
<evidence type="ECO:0000259" key="2">
    <source>
        <dbReference type="Pfam" id="PF03432"/>
    </source>
</evidence>
<organism evidence="5 6">
    <name type="scientific">Geobacter metallireducens (strain ATCC 53774 / DSM 7210 / GS-15)</name>
    <dbReference type="NCBI Taxonomy" id="269799"/>
    <lineage>
        <taxon>Bacteria</taxon>
        <taxon>Pseudomonadati</taxon>
        <taxon>Thermodesulfobacteriota</taxon>
        <taxon>Desulfuromonadia</taxon>
        <taxon>Geobacterales</taxon>
        <taxon>Geobacteraceae</taxon>
        <taxon>Geobacter</taxon>
    </lineage>
</organism>
<feature type="domain" description="MobA/VirD2-like nuclease" evidence="2">
    <location>
        <begin position="35"/>
        <end position="150"/>
    </location>
</feature>
<dbReference type="InterPro" id="IPR054462">
    <property type="entry name" value="TraI_M"/>
</dbReference>
<name>Q39PP5_GEOMG</name>
<feature type="domain" description="TraI-like middle" evidence="4">
    <location>
        <begin position="187"/>
        <end position="275"/>
    </location>
</feature>
<keyword evidence="6" id="KW-1185">Reference proteome</keyword>
<dbReference type="InterPro" id="IPR049751">
    <property type="entry name" value="TraI/MobA_relaxases"/>
</dbReference>
<keyword evidence="5" id="KW-0614">Plasmid</keyword>
<geneLocation type="plasmid" evidence="6">
    <name>pGS-15</name>
</geneLocation>
<gene>
    <name evidence="5" type="ordered locus">Gmet_A3574</name>
</gene>
<protein>
    <submittedName>
        <fullName evidence="5">Relaxase/mobilization nuclease domain protein MobA</fullName>
    </submittedName>
</protein>
<dbReference type="EMBL" id="CP000149">
    <property type="protein sequence ID" value="ABB33779.1"/>
    <property type="molecule type" value="Genomic_DNA"/>
</dbReference>
<feature type="region of interest" description="Disordered" evidence="1">
    <location>
        <begin position="701"/>
        <end position="743"/>
    </location>
</feature>
<dbReference type="InterPro" id="IPR005094">
    <property type="entry name" value="Endonuclease_MobA/VirD2"/>
</dbReference>
<dbReference type="Pfam" id="PF22863">
    <property type="entry name" value="TraI_middle"/>
    <property type="match status" value="1"/>
</dbReference>
<dbReference type="NCBIfam" id="NF041893">
    <property type="entry name" value="TraI_MobP_relax"/>
    <property type="match status" value="1"/>
</dbReference>
<feature type="domain" description="Large polyvalent protein-associated" evidence="3">
    <location>
        <begin position="452"/>
        <end position="541"/>
    </location>
</feature>
<evidence type="ECO:0000313" key="6">
    <source>
        <dbReference type="Proteomes" id="UP000007073"/>
    </source>
</evidence>
<dbReference type="eggNOG" id="COG3206">
    <property type="taxonomic scope" value="Bacteria"/>
</dbReference>
<reference evidence="5 6" key="2">
    <citation type="journal article" date="2009" name="BMC Microbiol.">
        <title>The genome sequence of Geobacter metallireducens: features of metabolism, physiology and regulation common and dissimilar to Geobacter sulfurreducens.</title>
        <authorList>
            <person name="Aklujkar M."/>
            <person name="Krushkal J."/>
            <person name="DiBartolo G."/>
            <person name="Lapidus A."/>
            <person name="Land M.L."/>
            <person name="Lovley D.R."/>
        </authorList>
    </citation>
    <scope>NUCLEOTIDE SEQUENCE [LARGE SCALE GENOMIC DNA]</scope>
    <source>
        <strain evidence="6">ATCC 53774 / DSM 7210 / GS-15</strain>
        <plasmid evidence="6">pGS-15</plasmid>
    </source>
</reference>
<sequence length="743" mass="84359">MISRVWDAPGGRSFSATIKYIRGLGKDFEPHEKVEYELTRNVDDINTAIEEMEFVESTGKSAHAAYHFGFSWREGEKPTREEIEACFDHALKALGMEDLQAVAGFHRDTDNYHLHICINRIDYRTGHVRPIDKDRMKLDKACREMELQHGFERDNGSYMINDKGEIVKKSHDPDRPFSLDQGNRRREIETGEKSFKTWAKERAGKDLTAALADGSWDDLHRAAAKYNLDIRPDPKNQGLVIVDRNDPDQYHAKASEIARQLSRGRLEKALGPYQEPTARVKDLAPVIDYKSDTEKMIAVEPEQKQLYREFKDYQEEWKHHAEERKAITAELTAGRKEIIEWKKEQVKALKESDLPGIEKRAQRAAINLGAARRKAEIEDRAAEKRAALGEFGEAKKGWDKYLVERANKGNEAAIYMLRQKKNRLEVEAPEPGTTGEEEAAKKTPLTTLKDLEIKVSRHGNVSFLDKSGAEAYRDTGRQLLFLGHSKNDPAAIKAGLLLSQEKFGRSFELTGSTAWKRLAAAEAVKLGIEITNKELQPYIAELKKAQGIGQQIKGRELLPEIRDEIKIITAKIDQGEKWLAEKGQIDGKTDARRVAEQTATKGISEAIKKERTDLDAEALKLATDMAGGKVSTINREELTARLATNEVNTARLHSYLERPEVQKQVQAEEAKINAVDQETREARAYRADLKKIEKTLAADPKKDRAYKLEPGTDPRDRRQIVKDIQQQINRVQKDIDRGKGMDR</sequence>